<evidence type="ECO:0000313" key="2">
    <source>
        <dbReference type="Proteomes" id="UP000789525"/>
    </source>
</evidence>
<evidence type="ECO:0000313" key="1">
    <source>
        <dbReference type="EMBL" id="CAG8707922.1"/>
    </source>
</evidence>
<organism evidence="1 2">
    <name type="scientific">Acaulospora colombiana</name>
    <dbReference type="NCBI Taxonomy" id="27376"/>
    <lineage>
        <taxon>Eukaryota</taxon>
        <taxon>Fungi</taxon>
        <taxon>Fungi incertae sedis</taxon>
        <taxon>Mucoromycota</taxon>
        <taxon>Glomeromycotina</taxon>
        <taxon>Glomeromycetes</taxon>
        <taxon>Diversisporales</taxon>
        <taxon>Acaulosporaceae</taxon>
        <taxon>Acaulospora</taxon>
    </lineage>
</organism>
<comment type="caution">
    <text evidence="1">The sequence shown here is derived from an EMBL/GenBank/DDBJ whole genome shotgun (WGS) entry which is preliminary data.</text>
</comment>
<feature type="non-terminal residue" evidence="1">
    <location>
        <position position="193"/>
    </location>
</feature>
<feature type="non-terminal residue" evidence="1">
    <location>
        <position position="1"/>
    </location>
</feature>
<gene>
    <name evidence="1" type="ORF">ACOLOM_LOCUS10533</name>
</gene>
<sequence>PDTVSAINYITADNIFDYYKRERPDSDISQLYHMVAKDLEEVLDSNFFKEDTTRVLKDIKYNWAEVGTAGYLLLVYEDCGHSYDPDRWQLEDCGHSSLELICVGHKSNDIFPFETWKKQCIQLYKGEARINNQKISRDVQFQKCVTKYQGGIAKVTITEVDKWVEEAENADERKKRRDAIDIEEIETCPKKQE</sequence>
<dbReference type="EMBL" id="CAJVPT010034432">
    <property type="protein sequence ID" value="CAG8707922.1"/>
    <property type="molecule type" value="Genomic_DNA"/>
</dbReference>
<name>A0ACA9PGQ0_9GLOM</name>
<accession>A0ACA9PGQ0</accession>
<dbReference type="Proteomes" id="UP000789525">
    <property type="component" value="Unassembled WGS sequence"/>
</dbReference>
<protein>
    <submittedName>
        <fullName evidence="1">9632_t:CDS:1</fullName>
    </submittedName>
</protein>
<reference evidence="1" key="1">
    <citation type="submission" date="2021-06" db="EMBL/GenBank/DDBJ databases">
        <authorList>
            <person name="Kallberg Y."/>
            <person name="Tangrot J."/>
            <person name="Rosling A."/>
        </authorList>
    </citation>
    <scope>NUCLEOTIDE SEQUENCE</scope>
    <source>
        <strain evidence="1">CL356</strain>
    </source>
</reference>
<proteinExistence type="predicted"/>
<keyword evidence="2" id="KW-1185">Reference proteome</keyword>